<dbReference type="AlphaFoldDB" id="A0A9D5CP65"/>
<reference evidence="2" key="2">
    <citation type="journal article" date="2022" name="Hortic Res">
        <title>The genome of Dioscorea zingiberensis sheds light on the biosynthesis, origin and evolution of the medicinally important diosgenin saponins.</title>
        <authorList>
            <person name="Li Y."/>
            <person name="Tan C."/>
            <person name="Li Z."/>
            <person name="Guo J."/>
            <person name="Li S."/>
            <person name="Chen X."/>
            <person name="Wang C."/>
            <person name="Dai X."/>
            <person name="Yang H."/>
            <person name="Song W."/>
            <person name="Hou L."/>
            <person name="Xu J."/>
            <person name="Tong Z."/>
            <person name="Xu A."/>
            <person name="Yuan X."/>
            <person name="Wang W."/>
            <person name="Yang Q."/>
            <person name="Chen L."/>
            <person name="Sun Z."/>
            <person name="Wang K."/>
            <person name="Pan B."/>
            <person name="Chen J."/>
            <person name="Bao Y."/>
            <person name="Liu F."/>
            <person name="Qi X."/>
            <person name="Gang D.R."/>
            <person name="Wen J."/>
            <person name="Li J."/>
        </authorList>
    </citation>
    <scope>NUCLEOTIDE SEQUENCE</scope>
    <source>
        <strain evidence="2">Dzin_1.0</strain>
    </source>
</reference>
<dbReference type="PRINTS" id="PR00081">
    <property type="entry name" value="GDHRDH"/>
</dbReference>
<dbReference type="PANTHER" id="PTHR45274">
    <property type="entry name" value="NAD(P)-BINDING ROSSMANN-FOLD SUPERFAMILY PROTEIN"/>
    <property type="match status" value="1"/>
</dbReference>
<dbReference type="InterPro" id="IPR020904">
    <property type="entry name" value="Sc_DH/Rdtase_CS"/>
</dbReference>
<organism evidence="2 3">
    <name type="scientific">Dioscorea zingiberensis</name>
    <dbReference type="NCBI Taxonomy" id="325984"/>
    <lineage>
        <taxon>Eukaryota</taxon>
        <taxon>Viridiplantae</taxon>
        <taxon>Streptophyta</taxon>
        <taxon>Embryophyta</taxon>
        <taxon>Tracheophyta</taxon>
        <taxon>Spermatophyta</taxon>
        <taxon>Magnoliopsida</taxon>
        <taxon>Liliopsida</taxon>
        <taxon>Dioscoreales</taxon>
        <taxon>Dioscoreaceae</taxon>
        <taxon>Dioscorea</taxon>
    </lineage>
</organism>
<dbReference type="PROSITE" id="PS00061">
    <property type="entry name" value="ADH_SHORT"/>
    <property type="match status" value="1"/>
</dbReference>
<dbReference type="OrthoDB" id="1933717at2759"/>
<accession>A0A9D5CP65</accession>
<dbReference type="InterPro" id="IPR002347">
    <property type="entry name" value="SDR_fam"/>
</dbReference>
<keyword evidence="3" id="KW-1185">Reference proteome</keyword>
<dbReference type="Proteomes" id="UP001085076">
    <property type="component" value="Miscellaneous, Linkage group lg03"/>
</dbReference>
<dbReference type="Gene3D" id="3.40.50.720">
    <property type="entry name" value="NAD(P)-binding Rossmann-like Domain"/>
    <property type="match status" value="1"/>
</dbReference>
<protein>
    <recommendedName>
        <fullName evidence="1">Ketoreductase domain-containing protein</fullName>
    </recommendedName>
</protein>
<proteinExistence type="predicted"/>
<dbReference type="InterPro" id="IPR036291">
    <property type="entry name" value="NAD(P)-bd_dom_sf"/>
</dbReference>
<comment type="caution">
    <text evidence="2">The sequence shown here is derived from an EMBL/GenBank/DDBJ whole genome shotgun (WGS) entry which is preliminary data.</text>
</comment>
<name>A0A9D5CP65_9LILI</name>
<reference evidence="2" key="1">
    <citation type="submission" date="2021-03" db="EMBL/GenBank/DDBJ databases">
        <authorList>
            <person name="Li Z."/>
            <person name="Yang C."/>
        </authorList>
    </citation>
    <scope>NUCLEOTIDE SEQUENCE</scope>
    <source>
        <strain evidence="2">Dzin_1.0</strain>
        <tissue evidence="2">Leaf</tissue>
    </source>
</reference>
<evidence type="ECO:0000313" key="2">
    <source>
        <dbReference type="EMBL" id="KAJ0977098.1"/>
    </source>
</evidence>
<feature type="domain" description="Ketoreductase" evidence="1">
    <location>
        <begin position="44"/>
        <end position="234"/>
    </location>
</feature>
<dbReference type="GO" id="GO:0016020">
    <property type="term" value="C:membrane"/>
    <property type="evidence" value="ECO:0007669"/>
    <property type="project" value="TreeGrafter"/>
</dbReference>
<dbReference type="PANTHER" id="PTHR45274:SF2">
    <property type="entry name" value="NAD(P)-BINDING ROSSMANN-FOLD SUPERFAMILY PROTEIN"/>
    <property type="match status" value="1"/>
</dbReference>
<dbReference type="EMBL" id="JAGGNH010000003">
    <property type="protein sequence ID" value="KAJ0977098.1"/>
    <property type="molecule type" value="Genomic_DNA"/>
</dbReference>
<sequence>MLTLIVVGVVLVVILGLLVRFALADADMTLLCKGRPKRSEVEGKVAWVTGASRGIGKELARQFAELGAKVIISARNLAELENVKAEILGKYPTAGVEILPLDLASDEESLREAVKKSESFFSGAGVHYMVHNGGHDPPPKPVLEMTGEDVLTMIKTNVLGTINLTRLIAPFMLERGGGHFIVISSTAGKVPAPGQSVYSSSKFALVGYFHTLRSELIQKGIDVTVVCPGPIASKSVSYGKNSGEKPMPTDRCVHLTIAAATHKLKEVWISGQPVLLVMYLCQYMPTLGFWFMDKIGINRVESTNSDGNTSLMTMLFGKKKEKTGKSAPLLK</sequence>
<dbReference type="SUPFAM" id="SSF51735">
    <property type="entry name" value="NAD(P)-binding Rossmann-fold domains"/>
    <property type="match status" value="1"/>
</dbReference>
<dbReference type="Pfam" id="PF00106">
    <property type="entry name" value="adh_short"/>
    <property type="match status" value="1"/>
</dbReference>
<dbReference type="SMART" id="SM00822">
    <property type="entry name" value="PKS_KR"/>
    <property type="match status" value="1"/>
</dbReference>
<dbReference type="InterPro" id="IPR057326">
    <property type="entry name" value="KR_dom"/>
</dbReference>
<evidence type="ECO:0000313" key="3">
    <source>
        <dbReference type="Proteomes" id="UP001085076"/>
    </source>
</evidence>
<evidence type="ECO:0000259" key="1">
    <source>
        <dbReference type="SMART" id="SM00822"/>
    </source>
</evidence>
<gene>
    <name evidence="2" type="ORF">J5N97_012572</name>
</gene>